<comment type="caution">
    <text evidence="2">The sequence shown here is derived from an EMBL/GenBank/DDBJ whole genome shotgun (WGS) entry which is preliminary data.</text>
</comment>
<keyword evidence="1" id="KW-0472">Membrane</keyword>
<dbReference type="EMBL" id="JACIVE010000032">
    <property type="protein sequence ID" value="MBB1095212.1"/>
    <property type="molecule type" value="Genomic_DNA"/>
</dbReference>
<feature type="transmembrane region" description="Helical" evidence="1">
    <location>
        <begin position="6"/>
        <end position="28"/>
    </location>
</feature>
<keyword evidence="1" id="KW-0812">Transmembrane</keyword>
<proteinExistence type="predicted"/>
<sequence>MAMKYLNWAAILLVGWAFYFQIFMIVAIKRLIEFLSVNTVLSVLGALLLSTILGGTLMLLIIQNESGE</sequence>
<protein>
    <submittedName>
        <fullName evidence="2">Uncharacterized protein</fullName>
    </submittedName>
</protein>
<reference evidence="2 3" key="1">
    <citation type="submission" date="2020-07" db="EMBL/GenBank/DDBJ databases">
        <title>Description of Limosilactobacillus balticus sp. nov., Limosilactobacillus agrestis sp. nov., Limosilactobacillus albertensis sp. nov., Limosilactobacillus rudii sp. nov., Limosilactobacillus fastidiosus sp. nov., five novel Limosilactobacillus species isolated from the vertebrate gastrointestinal tract, and proposal of 6 subspecies of Limosilactobacillus reuteri adapted to the gastrointestinal tract of specific vertebrate hosts.</title>
        <authorList>
            <person name="Li F."/>
            <person name="Cheng C."/>
            <person name="Zheng J."/>
            <person name="Quevedo R.M."/>
            <person name="Li J."/>
            <person name="Roos S."/>
            <person name="Gaenzle M.G."/>
            <person name="Walter J."/>
        </authorList>
    </citation>
    <scope>NUCLEOTIDE SEQUENCE [LARGE SCALE GENOMIC DNA]</scope>
    <source>
        <strain evidence="2 3">BG-MG3-A</strain>
    </source>
</reference>
<dbReference type="AlphaFoldDB" id="A0A7W3UGM7"/>
<evidence type="ECO:0000313" key="2">
    <source>
        <dbReference type="EMBL" id="MBB1095212.1"/>
    </source>
</evidence>
<name>A0A7W3UGM7_9LACO</name>
<evidence type="ECO:0000256" key="1">
    <source>
        <dbReference type="SAM" id="Phobius"/>
    </source>
</evidence>
<accession>A0A7W3UGM7</accession>
<feature type="transmembrane region" description="Helical" evidence="1">
    <location>
        <begin position="40"/>
        <end position="62"/>
    </location>
</feature>
<gene>
    <name evidence="2" type="ORF">H5R92_03180</name>
</gene>
<organism evidence="2 3">
    <name type="scientific">Limosilactobacillus agrestis</name>
    <dbReference type="NCBI Taxonomy" id="2759748"/>
    <lineage>
        <taxon>Bacteria</taxon>
        <taxon>Bacillati</taxon>
        <taxon>Bacillota</taxon>
        <taxon>Bacilli</taxon>
        <taxon>Lactobacillales</taxon>
        <taxon>Lactobacillaceae</taxon>
        <taxon>Limosilactobacillus</taxon>
    </lineage>
</organism>
<keyword evidence="1" id="KW-1133">Transmembrane helix</keyword>
<evidence type="ECO:0000313" key="3">
    <source>
        <dbReference type="Proteomes" id="UP000534578"/>
    </source>
</evidence>
<dbReference type="Proteomes" id="UP000534578">
    <property type="component" value="Unassembled WGS sequence"/>
</dbReference>